<dbReference type="InterPro" id="IPR011014">
    <property type="entry name" value="MscS_channel_TM-2"/>
</dbReference>
<accession>B7KJA1</accession>
<dbReference type="Pfam" id="PF21088">
    <property type="entry name" value="MS_channel_1st"/>
    <property type="match status" value="1"/>
</dbReference>
<name>B7KJA1_GLOC7</name>
<feature type="transmembrane region" description="Helical" evidence="7">
    <location>
        <begin position="27"/>
        <end position="49"/>
    </location>
</feature>
<keyword evidence="3" id="KW-1003">Cell membrane</keyword>
<gene>
    <name evidence="9" type="ordered locus">PCC7424_3804</name>
</gene>
<dbReference type="eggNOG" id="COG0664">
    <property type="taxonomic scope" value="Bacteria"/>
</dbReference>
<dbReference type="InterPro" id="IPR010920">
    <property type="entry name" value="LSM_dom_sf"/>
</dbReference>
<dbReference type="Pfam" id="PF21082">
    <property type="entry name" value="MS_channel_3rd"/>
    <property type="match status" value="1"/>
</dbReference>
<keyword evidence="10" id="KW-1185">Reference proteome</keyword>
<dbReference type="CDD" id="cd00038">
    <property type="entry name" value="CAP_ED"/>
    <property type="match status" value="1"/>
</dbReference>
<evidence type="ECO:0000256" key="3">
    <source>
        <dbReference type="ARBA" id="ARBA00022475"/>
    </source>
</evidence>
<dbReference type="Proteomes" id="UP000002384">
    <property type="component" value="Chromosome"/>
</dbReference>
<evidence type="ECO:0000256" key="2">
    <source>
        <dbReference type="ARBA" id="ARBA00008017"/>
    </source>
</evidence>
<dbReference type="HOGENOM" id="CLU_032479_0_0_3"/>
<keyword evidence="4 7" id="KW-0812">Transmembrane</keyword>
<dbReference type="InterPro" id="IPR000595">
    <property type="entry name" value="cNMP-bd_dom"/>
</dbReference>
<dbReference type="PANTHER" id="PTHR30347:SF1">
    <property type="entry name" value="MECHANOSENSITIVE CHANNEL MSCK"/>
    <property type="match status" value="1"/>
</dbReference>
<evidence type="ECO:0000256" key="4">
    <source>
        <dbReference type="ARBA" id="ARBA00022692"/>
    </source>
</evidence>
<dbReference type="PRINTS" id="PR00103">
    <property type="entry name" value="CAMPKINASE"/>
</dbReference>
<dbReference type="SUPFAM" id="SSF50182">
    <property type="entry name" value="Sm-like ribonucleoproteins"/>
    <property type="match status" value="1"/>
</dbReference>
<dbReference type="InterPro" id="IPR011066">
    <property type="entry name" value="MscS_channel_C_sf"/>
</dbReference>
<dbReference type="PROSITE" id="PS00889">
    <property type="entry name" value="CNMP_BINDING_2"/>
    <property type="match status" value="1"/>
</dbReference>
<evidence type="ECO:0000256" key="1">
    <source>
        <dbReference type="ARBA" id="ARBA00004651"/>
    </source>
</evidence>
<dbReference type="InterPro" id="IPR018490">
    <property type="entry name" value="cNMP-bd_dom_sf"/>
</dbReference>
<dbReference type="Gene3D" id="2.30.30.60">
    <property type="match status" value="1"/>
</dbReference>
<evidence type="ECO:0000256" key="7">
    <source>
        <dbReference type="SAM" id="Phobius"/>
    </source>
</evidence>
<dbReference type="Gene3D" id="2.60.120.10">
    <property type="entry name" value="Jelly Rolls"/>
    <property type="match status" value="1"/>
</dbReference>
<dbReference type="InterPro" id="IPR014710">
    <property type="entry name" value="RmlC-like_jellyroll"/>
</dbReference>
<feature type="domain" description="Cyclic nucleotide-binding" evidence="8">
    <location>
        <begin position="338"/>
        <end position="455"/>
    </location>
</feature>
<evidence type="ECO:0000259" key="8">
    <source>
        <dbReference type="PROSITE" id="PS50042"/>
    </source>
</evidence>
<dbReference type="InterPro" id="IPR018488">
    <property type="entry name" value="cNMP-bd_CS"/>
</dbReference>
<keyword evidence="6 7" id="KW-0472">Membrane</keyword>
<evidence type="ECO:0000256" key="5">
    <source>
        <dbReference type="ARBA" id="ARBA00022989"/>
    </source>
</evidence>
<dbReference type="SUPFAM" id="SSF82861">
    <property type="entry name" value="Mechanosensitive channel protein MscS (YggB), transmembrane region"/>
    <property type="match status" value="1"/>
</dbReference>
<proteinExistence type="inferred from homology"/>
<dbReference type="SUPFAM" id="SSF51206">
    <property type="entry name" value="cAMP-binding domain-like"/>
    <property type="match status" value="1"/>
</dbReference>
<sequence length="495" mass="56780">MAEVKQFLINVLNLIDAIDIQIGKQTISLLAIIEVICLSILIFLITFRLNYWLKTRLLQKVILDRGNRHVVANIVSYSLGTLSFLIILEAIGFNLSILTVLGGAIGIGIGFGLQDLTRNFISGFTLLVERKIKLGDFVKFNNLEGTITEISTRVTTIRLKNGSSVIVPNSQLVEQEIINCHYETDIVRLTALISVAYKNDLVLITEILLMSAYSESNILKNPPAQVIFKGFGDYSLNFELWVWIKSDNMRFQWEILSSLYFTIEYNFRKKKILIPFPQRDIWIKNPQAINGSVTQSENEVLTDNIIYPFSLSSSNYSQDSEFRYQGISIRDSLKKVIYFRNLNELEIRKMVELGQLKFLKDQEILFYENEPGDAFYIVLSGQVEVFTEKLKKTLAILKAGSFFGELSLMLGIPRTATVKAIEETLLFSLSSQDFKKLMQENPEFSEGIIQELSKHKEELNQRKQELQEKGLISTSEEDPNIVVWMRKRLQRLFSF</sequence>
<dbReference type="AlphaFoldDB" id="B7KJA1"/>
<keyword evidence="5 7" id="KW-1133">Transmembrane helix</keyword>
<evidence type="ECO:0000313" key="9">
    <source>
        <dbReference type="EMBL" id="ACK72185.1"/>
    </source>
</evidence>
<comment type="subcellular location">
    <subcellularLocation>
        <location evidence="1">Cell membrane</location>
        <topology evidence="1">Multi-pass membrane protein</topology>
    </subcellularLocation>
</comment>
<feature type="transmembrane region" description="Helical" evidence="7">
    <location>
        <begin position="70"/>
        <end position="87"/>
    </location>
</feature>
<dbReference type="Gene3D" id="1.10.287.1260">
    <property type="match status" value="1"/>
</dbReference>
<dbReference type="EMBL" id="CP001291">
    <property type="protein sequence ID" value="ACK72185.1"/>
    <property type="molecule type" value="Genomic_DNA"/>
</dbReference>
<reference evidence="10" key="1">
    <citation type="journal article" date="2011" name="MBio">
        <title>Novel metabolic attributes of the genus Cyanothece, comprising a group of unicellular nitrogen-fixing Cyanobacteria.</title>
        <authorList>
            <person name="Bandyopadhyay A."/>
            <person name="Elvitigala T."/>
            <person name="Welsh E."/>
            <person name="Stockel J."/>
            <person name="Liberton M."/>
            <person name="Min H."/>
            <person name="Sherman L.A."/>
            <person name="Pakrasi H.B."/>
        </authorList>
    </citation>
    <scope>NUCLEOTIDE SEQUENCE [LARGE SCALE GENOMIC DNA]</scope>
    <source>
        <strain evidence="10">PCC 7424</strain>
    </source>
</reference>
<dbReference type="OrthoDB" id="9809206at2"/>
<dbReference type="GO" id="GO:0005886">
    <property type="term" value="C:plasma membrane"/>
    <property type="evidence" value="ECO:0007669"/>
    <property type="project" value="UniProtKB-SubCell"/>
</dbReference>
<dbReference type="Pfam" id="PF00924">
    <property type="entry name" value="MS_channel_2nd"/>
    <property type="match status" value="1"/>
</dbReference>
<dbReference type="Pfam" id="PF00027">
    <property type="entry name" value="cNMP_binding"/>
    <property type="match status" value="1"/>
</dbReference>
<feature type="transmembrane region" description="Helical" evidence="7">
    <location>
        <begin position="93"/>
        <end position="113"/>
    </location>
</feature>
<evidence type="ECO:0000313" key="10">
    <source>
        <dbReference type="Proteomes" id="UP000002384"/>
    </source>
</evidence>
<dbReference type="InterPro" id="IPR006685">
    <property type="entry name" value="MscS_channel_2nd"/>
</dbReference>
<dbReference type="eggNOG" id="COG3264">
    <property type="taxonomic scope" value="Bacteria"/>
</dbReference>
<dbReference type="Gene3D" id="3.30.70.100">
    <property type="match status" value="1"/>
</dbReference>
<dbReference type="RefSeq" id="WP_015955777.1">
    <property type="nucleotide sequence ID" value="NC_011729.1"/>
</dbReference>
<dbReference type="InterPro" id="IPR049142">
    <property type="entry name" value="MS_channel_1st"/>
</dbReference>
<organism evidence="9 10">
    <name type="scientific">Gloeothece citriformis (strain PCC 7424)</name>
    <name type="common">Cyanothece sp. (strain PCC 7424)</name>
    <dbReference type="NCBI Taxonomy" id="65393"/>
    <lineage>
        <taxon>Bacteria</taxon>
        <taxon>Bacillati</taxon>
        <taxon>Cyanobacteriota</taxon>
        <taxon>Cyanophyceae</taxon>
        <taxon>Oscillatoriophycideae</taxon>
        <taxon>Chroococcales</taxon>
        <taxon>Aphanothecaceae</taxon>
        <taxon>Gloeothece</taxon>
        <taxon>Gloeothece citriformis</taxon>
    </lineage>
</organism>
<dbReference type="SMART" id="SM00100">
    <property type="entry name" value="cNMP"/>
    <property type="match status" value="1"/>
</dbReference>
<evidence type="ECO:0000256" key="6">
    <source>
        <dbReference type="ARBA" id="ARBA00023136"/>
    </source>
</evidence>
<dbReference type="STRING" id="65393.PCC7424_3804"/>
<dbReference type="InterPro" id="IPR052702">
    <property type="entry name" value="MscS-like_channel"/>
</dbReference>
<dbReference type="SUPFAM" id="SSF82689">
    <property type="entry name" value="Mechanosensitive channel protein MscS (YggB), C-terminal domain"/>
    <property type="match status" value="1"/>
</dbReference>
<comment type="similarity">
    <text evidence="2">Belongs to the MscS (TC 1.A.23) family.</text>
</comment>
<dbReference type="PROSITE" id="PS50042">
    <property type="entry name" value="CNMP_BINDING_3"/>
    <property type="match status" value="1"/>
</dbReference>
<dbReference type="KEGG" id="cyc:PCC7424_3804"/>
<dbReference type="InterPro" id="IPR023408">
    <property type="entry name" value="MscS_beta-dom_sf"/>
</dbReference>
<dbReference type="InterPro" id="IPR049278">
    <property type="entry name" value="MS_channel_C"/>
</dbReference>
<protein>
    <submittedName>
        <fullName evidence="9">MscS Mechanosensitive ion channel</fullName>
    </submittedName>
</protein>
<dbReference type="GO" id="GO:0055085">
    <property type="term" value="P:transmembrane transport"/>
    <property type="evidence" value="ECO:0007669"/>
    <property type="project" value="InterPro"/>
</dbReference>
<dbReference type="PANTHER" id="PTHR30347">
    <property type="entry name" value="POTASSIUM CHANNEL RELATED"/>
    <property type="match status" value="1"/>
</dbReference>